<reference evidence="2" key="1">
    <citation type="submission" date="2019-06" db="EMBL/GenBank/DDBJ databases">
        <title>Complete genome sequence of Methylogaea oryzae strain JCM16910.</title>
        <authorList>
            <person name="Asakawa S."/>
        </authorList>
    </citation>
    <scope>NUCLEOTIDE SEQUENCE</scope>
    <source>
        <strain evidence="2">E10</strain>
    </source>
</reference>
<dbReference type="InterPro" id="IPR020007">
    <property type="entry name" value="NeuB/NeuA"/>
</dbReference>
<sequence length="357" mass="37800">MTSVYVIAEAGVNHNGSEDLARQLVDAAKAVGADAVKFQSFKPEALVSRHAPKADYQQQTTGKDESQLRMLQKLALPEGVQQALKDYCGQIGIDFLSSPFDLDSARWLLDGLGMDTIKLGSGEITNAPLLLEIARSGARLILSTGMSRLGEVEEALGVLAYGYSGQTAPPSRRAFAAAWTEAEARAALRGKVSLLHCVTEYPSPPGQVNLRAMDALAAFGLPVGYSDHTPGIAVPIAAVARGARIVEKHLTLDQNLPGPDHKASLAPAEFAAMVAGIREVEQALGDGVKVPAPCELRNAPVARKSLVAARPLRLGEVFDAANLTVKRPGSGRSPMDYWDVLGTAAGRDYGDDEVIDP</sequence>
<dbReference type="GO" id="GO:0047444">
    <property type="term" value="F:N-acylneuraminate-9-phosphate synthase activity"/>
    <property type="evidence" value="ECO:0007669"/>
    <property type="project" value="TreeGrafter"/>
</dbReference>
<feature type="domain" description="AFP-like" evidence="1">
    <location>
        <begin position="305"/>
        <end position="357"/>
    </location>
</feature>
<dbReference type="InterPro" id="IPR013132">
    <property type="entry name" value="PseI/NeuA/B-like_N"/>
</dbReference>
<organism evidence="2 3">
    <name type="scientific">Methylogaea oryzae</name>
    <dbReference type="NCBI Taxonomy" id="1295382"/>
    <lineage>
        <taxon>Bacteria</taxon>
        <taxon>Pseudomonadati</taxon>
        <taxon>Pseudomonadota</taxon>
        <taxon>Gammaproteobacteria</taxon>
        <taxon>Methylococcales</taxon>
        <taxon>Methylococcaceae</taxon>
        <taxon>Methylogaea</taxon>
    </lineage>
</organism>
<evidence type="ECO:0000313" key="3">
    <source>
        <dbReference type="Proteomes" id="UP000824988"/>
    </source>
</evidence>
<protein>
    <submittedName>
        <fullName evidence="2">Sialic acid synthase</fullName>
    </submittedName>
</protein>
<dbReference type="AlphaFoldDB" id="A0A8D5AGD4"/>
<dbReference type="KEGG" id="moz:MoryE10_08790"/>
<dbReference type="PANTHER" id="PTHR42966:SF1">
    <property type="entry name" value="SIALIC ACID SYNTHASE"/>
    <property type="match status" value="1"/>
</dbReference>
<dbReference type="GO" id="GO:0016051">
    <property type="term" value="P:carbohydrate biosynthetic process"/>
    <property type="evidence" value="ECO:0007669"/>
    <property type="project" value="InterPro"/>
</dbReference>
<keyword evidence="3" id="KW-1185">Reference proteome</keyword>
<dbReference type="InterPro" id="IPR013974">
    <property type="entry name" value="SAF"/>
</dbReference>
<gene>
    <name evidence="2" type="primary">spsE</name>
    <name evidence="2" type="ORF">MoryE10_08790</name>
</gene>
<dbReference type="EMBL" id="AP019782">
    <property type="protein sequence ID" value="BBL70273.1"/>
    <property type="molecule type" value="Genomic_DNA"/>
</dbReference>
<dbReference type="Pfam" id="PF08666">
    <property type="entry name" value="SAF"/>
    <property type="match status" value="1"/>
</dbReference>
<dbReference type="Proteomes" id="UP000824988">
    <property type="component" value="Chromosome"/>
</dbReference>
<dbReference type="Pfam" id="PF03102">
    <property type="entry name" value="NeuB"/>
    <property type="match status" value="1"/>
</dbReference>
<dbReference type="CDD" id="cd11615">
    <property type="entry name" value="SAF_NeuB_like"/>
    <property type="match status" value="1"/>
</dbReference>
<dbReference type="PROSITE" id="PS50844">
    <property type="entry name" value="AFP_LIKE"/>
    <property type="match status" value="1"/>
</dbReference>
<proteinExistence type="predicted"/>
<evidence type="ECO:0000259" key="1">
    <source>
        <dbReference type="PROSITE" id="PS50844"/>
    </source>
</evidence>
<dbReference type="RefSeq" id="WP_221048329.1">
    <property type="nucleotide sequence ID" value="NZ_AP019782.1"/>
</dbReference>
<dbReference type="PANTHER" id="PTHR42966">
    <property type="entry name" value="N-ACETYLNEURAMINATE SYNTHASE"/>
    <property type="match status" value="1"/>
</dbReference>
<dbReference type="InterPro" id="IPR057736">
    <property type="entry name" value="SAF_PseI/NeuA/NeuB"/>
</dbReference>
<accession>A0A8D5AGD4</accession>
<dbReference type="NCBIfam" id="TIGR03569">
    <property type="entry name" value="NeuB_NnaB"/>
    <property type="match status" value="1"/>
</dbReference>
<dbReference type="InterPro" id="IPR006190">
    <property type="entry name" value="SAF_AFP_Neu5Ac"/>
</dbReference>
<evidence type="ECO:0000313" key="2">
    <source>
        <dbReference type="EMBL" id="BBL70273.1"/>
    </source>
</evidence>
<name>A0A8D5AGD4_9GAMM</name>
<dbReference type="InterPro" id="IPR051690">
    <property type="entry name" value="PseI-like"/>
</dbReference>